<dbReference type="Proteomes" id="UP001341840">
    <property type="component" value="Unassembled WGS sequence"/>
</dbReference>
<comment type="caution">
    <text evidence="2">The sequence shown here is derived from an EMBL/GenBank/DDBJ whole genome shotgun (WGS) entry which is preliminary data.</text>
</comment>
<evidence type="ECO:0000313" key="2">
    <source>
        <dbReference type="EMBL" id="MED6217201.1"/>
    </source>
</evidence>
<sequence length="155" mass="17490">MKQRDFEQGRGLCPTCMAHVAYERGRSPSLCERLFLLCSKEDVKLSISPNKDDGSSHLISVPWCWGWRFSPAHIEKAWNNVVRPRSASLSEEIIFGLVLSNVGCRPLMRRSSQYTASEYRNLFRSQPPCESSPVVDIFSDDDTVNSADAEDNTDS</sequence>
<feature type="compositionally biased region" description="Acidic residues" evidence="1">
    <location>
        <begin position="138"/>
        <end position="155"/>
    </location>
</feature>
<accession>A0ABU6Z4G4</accession>
<gene>
    <name evidence="2" type="ORF">PIB30_015535</name>
</gene>
<proteinExistence type="predicted"/>
<organism evidence="2 3">
    <name type="scientific">Stylosanthes scabra</name>
    <dbReference type="NCBI Taxonomy" id="79078"/>
    <lineage>
        <taxon>Eukaryota</taxon>
        <taxon>Viridiplantae</taxon>
        <taxon>Streptophyta</taxon>
        <taxon>Embryophyta</taxon>
        <taxon>Tracheophyta</taxon>
        <taxon>Spermatophyta</taxon>
        <taxon>Magnoliopsida</taxon>
        <taxon>eudicotyledons</taxon>
        <taxon>Gunneridae</taxon>
        <taxon>Pentapetalae</taxon>
        <taxon>rosids</taxon>
        <taxon>fabids</taxon>
        <taxon>Fabales</taxon>
        <taxon>Fabaceae</taxon>
        <taxon>Papilionoideae</taxon>
        <taxon>50 kb inversion clade</taxon>
        <taxon>dalbergioids sensu lato</taxon>
        <taxon>Dalbergieae</taxon>
        <taxon>Pterocarpus clade</taxon>
        <taxon>Stylosanthes</taxon>
    </lineage>
</organism>
<feature type="region of interest" description="Disordered" evidence="1">
    <location>
        <begin position="130"/>
        <end position="155"/>
    </location>
</feature>
<protein>
    <submittedName>
        <fullName evidence="2">Uncharacterized protein</fullName>
    </submittedName>
</protein>
<evidence type="ECO:0000256" key="1">
    <source>
        <dbReference type="SAM" id="MobiDB-lite"/>
    </source>
</evidence>
<name>A0ABU6Z4G4_9FABA</name>
<dbReference type="EMBL" id="JASCZI010271903">
    <property type="protein sequence ID" value="MED6217201.1"/>
    <property type="molecule type" value="Genomic_DNA"/>
</dbReference>
<evidence type="ECO:0000313" key="3">
    <source>
        <dbReference type="Proteomes" id="UP001341840"/>
    </source>
</evidence>
<keyword evidence="3" id="KW-1185">Reference proteome</keyword>
<reference evidence="2 3" key="1">
    <citation type="journal article" date="2023" name="Plants (Basel)">
        <title>Bridging the Gap: Combining Genomics and Transcriptomics Approaches to Understand Stylosanthes scabra, an Orphan Legume from the Brazilian Caatinga.</title>
        <authorList>
            <person name="Ferreira-Neto J.R.C."/>
            <person name="da Silva M.D."/>
            <person name="Binneck E."/>
            <person name="de Melo N.F."/>
            <person name="da Silva R.H."/>
            <person name="de Melo A.L.T.M."/>
            <person name="Pandolfi V."/>
            <person name="Bustamante F.O."/>
            <person name="Brasileiro-Vidal A.C."/>
            <person name="Benko-Iseppon A.M."/>
        </authorList>
    </citation>
    <scope>NUCLEOTIDE SEQUENCE [LARGE SCALE GENOMIC DNA]</scope>
    <source>
        <tissue evidence="2">Leaves</tissue>
    </source>
</reference>